<evidence type="ECO:0000313" key="1">
    <source>
        <dbReference type="EMBL" id="KAF2104406.1"/>
    </source>
</evidence>
<dbReference type="Proteomes" id="UP000799772">
    <property type="component" value="Unassembled WGS sequence"/>
</dbReference>
<comment type="caution">
    <text evidence="1">The sequence shown here is derived from an EMBL/GenBank/DDBJ whole genome shotgun (WGS) entry which is preliminary data.</text>
</comment>
<gene>
    <name evidence="1" type="ORF">NA57DRAFT_70613</name>
</gene>
<proteinExistence type="predicted"/>
<protein>
    <submittedName>
        <fullName evidence="1">Uncharacterized protein</fullName>
    </submittedName>
</protein>
<dbReference type="AlphaFoldDB" id="A0A9P4IMS7"/>
<name>A0A9P4IMS7_9PEZI</name>
<sequence>MSEGRVPSHAEERLRRGHNEFSWAIYIDGDPDSFTASWKVGRDKNQPWLEYPGETKFVYSVCPNGALLCDDAILGLVPVGLLDPGASFAEVDRRLAAISLPSCYEDVGDWLRKSLVVLQTEGWVSGFDARKVEAELLVIARRLGDRSLGTNREAQSA</sequence>
<organism evidence="1 2">
    <name type="scientific">Rhizodiscina lignyota</name>
    <dbReference type="NCBI Taxonomy" id="1504668"/>
    <lineage>
        <taxon>Eukaryota</taxon>
        <taxon>Fungi</taxon>
        <taxon>Dikarya</taxon>
        <taxon>Ascomycota</taxon>
        <taxon>Pezizomycotina</taxon>
        <taxon>Dothideomycetes</taxon>
        <taxon>Pleosporomycetidae</taxon>
        <taxon>Aulographales</taxon>
        <taxon>Rhizodiscinaceae</taxon>
        <taxon>Rhizodiscina</taxon>
    </lineage>
</organism>
<keyword evidence="2" id="KW-1185">Reference proteome</keyword>
<dbReference type="EMBL" id="ML978121">
    <property type="protein sequence ID" value="KAF2104406.1"/>
    <property type="molecule type" value="Genomic_DNA"/>
</dbReference>
<evidence type="ECO:0000313" key="2">
    <source>
        <dbReference type="Proteomes" id="UP000799772"/>
    </source>
</evidence>
<reference evidence="1" key="1">
    <citation type="journal article" date="2020" name="Stud. Mycol.">
        <title>101 Dothideomycetes genomes: a test case for predicting lifestyles and emergence of pathogens.</title>
        <authorList>
            <person name="Haridas S."/>
            <person name="Albert R."/>
            <person name="Binder M."/>
            <person name="Bloem J."/>
            <person name="Labutti K."/>
            <person name="Salamov A."/>
            <person name="Andreopoulos B."/>
            <person name="Baker S."/>
            <person name="Barry K."/>
            <person name="Bills G."/>
            <person name="Bluhm B."/>
            <person name="Cannon C."/>
            <person name="Castanera R."/>
            <person name="Culley D."/>
            <person name="Daum C."/>
            <person name="Ezra D."/>
            <person name="Gonzalez J."/>
            <person name="Henrissat B."/>
            <person name="Kuo A."/>
            <person name="Liang C."/>
            <person name="Lipzen A."/>
            <person name="Lutzoni F."/>
            <person name="Magnuson J."/>
            <person name="Mondo S."/>
            <person name="Nolan M."/>
            <person name="Ohm R."/>
            <person name="Pangilinan J."/>
            <person name="Park H.-J."/>
            <person name="Ramirez L."/>
            <person name="Alfaro M."/>
            <person name="Sun H."/>
            <person name="Tritt A."/>
            <person name="Yoshinaga Y."/>
            <person name="Zwiers L.-H."/>
            <person name="Turgeon B."/>
            <person name="Goodwin S."/>
            <person name="Spatafora J."/>
            <person name="Crous P."/>
            <person name="Grigoriev I."/>
        </authorList>
    </citation>
    <scope>NUCLEOTIDE SEQUENCE</scope>
    <source>
        <strain evidence="1">CBS 133067</strain>
    </source>
</reference>
<accession>A0A9P4IMS7</accession>